<dbReference type="SUPFAM" id="SSF48452">
    <property type="entry name" value="TPR-like"/>
    <property type="match status" value="1"/>
</dbReference>
<protein>
    <recommendedName>
        <fullName evidence="3">Tetratricopeptide repeat protein</fullName>
    </recommendedName>
</protein>
<evidence type="ECO:0000313" key="1">
    <source>
        <dbReference type="EMBL" id="GEN31524.1"/>
    </source>
</evidence>
<sequence length="191" mass="22974">MRLNRMNRLSIDEIVDIYDKLLEEQDYELRDIVNIEERLVRKISRDRHSEYRFSLQRIKDSLIDHLVKYGSYLKTEYRKDDQLAEKTLIKALKFDKTNPIALYRLGFLAYKKRNYSRSVYFFESALKSHELNEKHRHALNSQQRYNASLYLCNSALYVAEFAQKSLAEIEGEVERENSVNLELFPLYKYIK</sequence>
<reference evidence="1 2" key="1">
    <citation type="submission" date="2019-07" db="EMBL/GenBank/DDBJ databases">
        <title>Whole genome shotgun sequence of Cerasibacillus quisquiliarum NBRC 102429.</title>
        <authorList>
            <person name="Hosoyama A."/>
            <person name="Uohara A."/>
            <person name="Ohji S."/>
            <person name="Ichikawa N."/>
        </authorList>
    </citation>
    <scope>NUCLEOTIDE SEQUENCE [LARGE SCALE GENOMIC DNA]</scope>
    <source>
        <strain evidence="1 2">NBRC 102429</strain>
    </source>
</reference>
<keyword evidence="2" id="KW-1185">Reference proteome</keyword>
<name>A0A511UY11_9BACI</name>
<evidence type="ECO:0008006" key="3">
    <source>
        <dbReference type="Google" id="ProtNLM"/>
    </source>
</evidence>
<dbReference type="EMBL" id="BJXW01000017">
    <property type="protein sequence ID" value="GEN31524.1"/>
    <property type="molecule type" value="Genomic_DNA"/>
</dbReference>
<gene>
    <name evidence="1" type="ORF">CQU01_17620</name>
</gene>
<dbReference type="RefSeq" id="WP_146937809.1">
    <property type="nucleotide sequence ID" value="NZ_BJXW01000017.1"/>
</dbReference>
<dbReference type="OrthoDB" id="2697226at2"/>
<proteinExistence type="predicted"/>
<dbReference type="AlphaFoldDB" id="A0A511UY11"/>
<dbReference type="Proteomes" id="UP000321491">
    <property type="component" value="Unassembled WGS sequence"/>
</dbReference>
<accession>A0A511UY11</accession>
<organism evidence="1 2">
    <name type="scientific">Cerasibacillus quisquiliarum</name>
    <dbReference type="NCBI Taxonomy" id="227865"/>
    <lineage>
        <taxon>Bacteria</taxon>
        <taxon>Bacillati</taxon>
        <taxon>Bacillota</taxon>
        <taxon>Bacilli</taxon>
        <taxon>Bacillales</taxon>
        <taxon>Bacillaceae</taxon>
        <taxon>Cerasibacillus</taxon>
    </lineage>
</organism>
<dbReference type="Gene3D" id="1.25.40.10">
    <property type="entry name" value="Tetratricopeptide repeat domain"/>
    <property type="match status" value="1"/>
</dbReference>
<comment type="caution">
    <text evidence="1">The sequence shown here is derived from an EMBL/GenBank/DDBJ whole genome shotgun (WGS) entry which is preliminary data.</text>
</comment>
<evidence type="ECO:0000313" key="2">
    <source>
        <dbReference type="Proteomes" id="UP000321491"/>
    </source>
</evidence>
<dbReference type="InterPro" id="IPR011990">
    <property type="entry name" value="TPR-like_helical_dom_sf"/>
</dbReference>